<proteinExistence type="predicted"/>
<feature type="region of interest" description="Disordered" evidence="1">
    <location>
        <begin position="138"/>
        <end position="206"/>
    </location>
</feature>
<evidence type="ECO:0000256" key="1">
    <source>
        <dbReference type="SAM" id="MobiDB-lite"/>
    </source>
</evidence>
<dbReference type="AlphaFoldDB" id="A0A4P2QT71"/>
<reference evidence="2 3" key="1">
    <citation type="submission" date="2015-09" db="EMBL/GenBank/DDBJ databases">
        <title>Sorangium comparison.</title>
        <authorList>
            <person name="Zaburannyi N."/>
            <person name="Bunk B."/>
            <person name="Overmann J."/>
            <person name="Mueller R."/>
        </authorList>
    </citation>
    <scope>NUCLEOTIDE SEQUENCE [LARGE SCALE GENOMIC DNA]</scope>
    <source>
        <strain evidence="2 3">So ce836</strain>
    </source>
</reference>
<organism evidence="2 3">
    <name type="scientific">Sorangium cellulosum</name>
    <name type="common">Polyangium cellulosum</name>
    <dbReference type="NCBI Taxonomy" id="56"/>
    <lineage>
        <taxon>Bacteria</taxon>
        <taxon>Pseudomonadati</taxon>
        <taxon>Myxococcota</taxon>
        <taxon>Polyangia</taxon>
        <taxon>Polyangiales</taxon>
        <taxon>Polyangiaceae</taxon>
        <taxon>Sorangium</taxon>
    </lineage>
</organism>
<name>A0A4P2QT71_SORCE</name>
<sequence length="373" mass="37805">MSAPSARQEGEARAVATAVGLLAAGLGCIAAAHAAPAPPRAAVRLDLARGPGADACPGEAFLRAEVARALGADPFEDGAPRVLSVRVAQEGPELTASLALRDPQGETQWAEAFSTRSGCEELLSGVALAIVAQLLSAPEQAPPPDASPGPAPSPASAPSPSPAPAPSPAPSPPPPQAQRASREPPPRPALPPARSQPEAAPAPAERPQIEAGLGATLGLGITPGPAAGMTLSFGVRRSDWSIAVEGRGLVSLAPEVEAMPLGKRAFTAAALACHRGRTLFACGVVTAGVVRFVPRDPWNVLSPTQPLLGIGPRLGAGWPLSDRWSASTYAEAVWIVADAVLRRQKDGREPPAPVSWSSPAIGAAFGFGVTATY</sequence>
<dbReference type="PROSITE" id="PS51257">
    <property type="entry name" value="PROKAR_LIPOPROTEIN"/>
    <property type="match status" value="1"/>
</dbReference>
<evidence type="ECO:0000313" key="3">
    <source>
        <dbReference type="Proteomes" id="UP000295497"/>
    </source>
</evidence>
<protein>
    <submittedName>
        <fullName evidence="2">Uncharacterized protein</fullName>
    </submittedName>
</protein>
<accession>A0A4P2QT71</accession>
<evidence type="ECO:0000313" key="2">
    <source>
        <dbReference type="EMBL" id="AUX33524.1"/>
    </source>
</evidence>
<feature type="compositionally biased region" description="Pro residues" evidence="1">
    <location>
        <begin position="140"/>
        <end position="176"/>
    </location>
</feature>
<gene>
    <name evidence="2" type="ORF">SOCE836_056840</name>
</gene>
<feature type="compositionally biased region" description="Low complexity" evidence="1">
    <location>
        <begin position="192"/>
        <end position="206"/>
    </location>
</feature>
<dbReference type="Proteomes" id="UP000295497">
    <property type="component" value="Chromosome"/>
</dbReference>
<dbReference type="RefSeq" id="WP_237244113.1">
    <property type="nucleotide sequence ID" value="NZ_CP012672.1"/>
</dbReference>
<dbReference type="EMBL" id="CP012672">
    <property type="protein sequence ID" value="AUX33524.1"/>
    <property type="molecule type" value="Genomic_DNA"/>
</dbReference>